<dbReference type="AlphaFoldDB" id="A0A840C5M7"/>
<dbReference type="PANTHER" id="PTHR22939">
    <property type="entry name" value="SERINE PROTEASE FAMILY S1C HTRA-RELATED"/>
    <property type="match status" value="1"/>
</dbReference>
<keyword evidence="8" id="KW-1185">Reference proteome</keyword>
<evidence type="ECO:0000256" key="1">
    <source>
        <dbReference type="ARBA" id="ARBA00010541"/>
    </source>
</evidence>
<protein>
    <submittedName>
        <fullName evidence="7">Do/DeqQ family serine protease</fullName>
    </submittedName>
</protein>
<dbReference type="InterPro" id="IPR036034">
    <property type="entry name" value="PDZ_sf"/>
</dbReference>
<keyword evidence="4" id="KW-0720">Serine protease</keyword>
<dbReference type="Pfam" id="PF17820">
    <property type="entry name" value="PDZ_6"/>
    <property type="match status" value="1"/>
</dbReference>
<organism evidence="7 8">
    <name type="scientific">Actibacterium naphthalenivorans</name>
    <dbReference type="NCBI Taxonomy" id="1614693"/>
    <lineage>
        <taxon>Bacteria</taxon>
        <taxon>Pseudomonadati</taxon>
        <taxon>Pseudomonadota</taxon>
        <taxon>Alphaproteobacteria</taxon>
        <taxon>Rhodobacterales</taxon>
        <taxon>Roseobacteraceae</taxon>
        <taxon>Actibacterium</taxon>
    </lineage>
</organism>
<proteinExistence type="inferred from homology"/>
<evidence type="ECO:0000313" key="7">
    <source>
        <dbReference type="EMBL" id="MBB4021241.1"/>
    </source>
</evidence>
<dbReference type="Gene3D" id="2.40.10.120">
    <property type="match status" value="1"/>
</dbReference>
<dbReference type="SUPFAM" id="SSF50156">
    <property type="entry name" value="PDZ domain-like"/>
    <property type="match status" value="2"/>
</dbReference>
<dbReference type="RefSeq" id="WP_054537818.1">
    <property type="nucleotide sequence ID" value="NZ_JACIEQ010000001.1"/>
</dbReference>
<dbReference type="InterPro" id="IPR041489">
    <property type="entry name" value="PDZ_6"/>
</dbReference>
<dbReference type="InterPro" id="IPR001478">
    <property type="entry name" value="PDZ"/>
</dbReference>
<keyword evidence="3" id="KW-0378">Hydrolase</keyword>
<dbReference type="SMART" id="SM00228">
    <property type="entry name" value="PDZ"/>
    <property type="match status" value="2"/>
</dbReference>
<feature type="domain" description="PDZ" evidence="6">
    <location>
        <begin position="273"/>
        <end position="319"/>
    </location>
</feature>
<dbReference type="PRINTS" id="PR00834">
    <property type="entry name" value="PROTEASES2C"/>
</dbReference>
<dbReference type="Pfam" id="PF13365">
    <property type="entry name" value="Trypsin_2"/>
    <property type="match status" value="1"/>
</dbReference>
<name>A0A840C5M7_9RHOB</name>
<dbReference type="SUPFAM" id="SSF50494">
    <property type="entry name" value="Trypsin-like serine proteases"/>
    <property type="match status" value="1"/>
</dbReference>
<evidence type="ECO:0000256" key="5">
    <source>
        <dbReference type="SAM" id="SignalP"/>
    </source>
</evidence>
<dbReference type="Proteomes" id="UP000585681">
    <property type="component" value="Unassembled WGS sequence"/>
</dbReference>
<accession>A0A840C5M7</accession>
<keyword evidence="2 7" id="KW-0645">Protease</keyword>
<gene>
    <name evidence="7" type="ORF">GGR17_001032</name>
</gene>
<dbReference type="GO" id="GO:0004252">
    <property type="term" value="F:serine-type endopeptidase activity"/>
    <property type="evidence" value="ECO:0007669"/>
    <property type="project" value="InterPro"/>
</dbReference>
<reference evidence="7" key="1">
    <citation type="submission" date="2020-08" db="EMBL/GenBank/DDBJ databases">
        <title>Genomic Encyclopedia of Type Strains, Phase IV (KMG-IV): sequencing the most valuable type-strain genomes for metagenomic binning, comparative biology and taxonomic classification.</title>
        <authorList>
            <person name="Goeker M."/>
        </authorList>
    </citation>
    <scope>NUCLEOTIDE SEQUENCE [LARGE SCALE GENOMIC DNA]</scope>
    <source>
        <strain evidence="7">DSM 105040</strain>
    </source>
</reference>
<dbReference type="Pfam" id="PF13180">
    <property type="entry name" value="PDZ_2"/>
    <property type="match status" value="1"/>
</dbReference>
<dbReference type="Gene3D" id="2.30.42.10">
    <property type="match status" value="2"/>
</dbReference>
<evidence type="ECO:0000313" key="8">
    <source>
        <dbReference type="Proteomes" id="UP000585681"/>
    </source>
</evidence>
<comment type="similarity">
    <text evidence="1">Belongs to the peptidase S1C family.</text>
</comment>
<evidence type="ECO:0000256" key="2">
    <source>
        <dbReference type="ARBA" id="ARBA00022670"/>
    </source>
</evidence>
<dbReference type="GO" id="GO:0042597">
    <property type="term" value="C:periplasmic space"/>
    <property type="evidence" value="ECO:0007669"/>
    <property type="project" value="TreeGrafter"/>
</dbReference>
<dbReference type="PANTHER" id="PTHR22939:SF129">
    <property type="entry name" value="SERINE PROTEASE HTRA2, MITOCHONDRIAL"/>
    <property type="match status" value="1"/>
</dbReference>
<dbReference type="InterPro" id="IPR001940">
    <property type="entry name" value="Peptidase_S1C"/>
</dbReference>
<evidence type="ECO:0000256" key="3">
    <source>
        <dbReference type="ARBA" id="ARBA00022801"/>
    </source>
</evidence>
<comment type="caution">
    <text evidence="7">The sequence shown here is derived from an EMBL/GenBank/DDBJ whole genome shotgun (WGS) entry which is preliminary data.</text>
</comment>
<dbReference type="InterPro" id="IPR009003">
    <property type="entry name" value="Peptidase_S1_PA"/>
</dbReference>
<dbReference type="EMBL" id="JACIEQ010000001">
    <property type="protein sequence ID" value="MBB4021241.1"/>
    <property type="molecule type" value="Genomic_DNA"/>
</dbReference>
<evidence type="ECO:0000259" key="6">
    <source>
        <dbReference type="PROSITE" id="PS50106"/>
    </source>
</evidence>
<dbReference type="PROSITE" id="PS50106">
    <property type="entry name" value="PDZ"/>
    <property type="match status" value="1"/>
</dbReference>
<feature type="signal peptide" evidence="5">
    <location>
        <begin position="1"/>
        <end position="19"/>
    </location>
</feature>
<sequence length="460" mass="47939">MTRFAPFLIVLLSALPLRAETTVPRSAAEITLSFAPIVKQAAPAVVNIYAKRVVATRVSPFADDPFFGEFFRGQGRTVPRVQNSLGSGVILSADGIVVSNYHVVGQATEIRVVLNDRREFDAEVLLGDQESDLAVLKLKDAENLPALALRDSNTVEVGDLVLAIGNPFGIGQTVSSGIVSGLARSGISVGSGRGYFIQTDAAINPGNSGGALVDSQGRLVGINTAILTRSGGSNGIGFAIPANLVQRFVAAAAAGETRFARPWAGVSGQAVDGAMAEALGMTIPGGVVLTELHPDSPFRKAGLSVGDVVIEMGGEPVNSPQEMIFRMTAEGIGGGLDIVYLSDGAERRARVALVAAPEMPPRAPLTVPARSVLGGLSVVNINPAVASEYGLAMAAEGVLVTDPGDVAGRVGLRPGDVLLRVNDTAVRQTRDVQDAARATSRTWLIEYMRGGQRGVLRFRV</sequence>
<evidence type="ECO:0000256" key="4">
    <source>
        <dbReference type="ARBA" id="ARBA00022825"/>
    </source>
</evidence>
<dbReference type="GO" id="GO:0006515">
    <property type="term" value="P:protein quality control for misfolded or incompletely synthesized proteins"/>
    <property type="evidence" value="ECO:0007669"/>
    <property type="project" value="TreeGrafter"/>
</dbReference>
<keyword evidence="5" id="KW-0732">Signal</keyword>
<feature type="chain" id="PRO_5032829149" evidence="5">
    <location>
        <begin position="20"/>
        <end position="460"/>
    </location>
</feature>